<evidence type="ECO:0000256" key="5">
    <source>
        <dbReference type="ARBA" id="ARBA00022824"/>
    </source>
</evidence>
<dbReference type="PANTHER" id="PTHR42650">
    <property type="entry name" value="TAIL-ANCHORED PROTEIN INSERTION RECEPTOR WRB"/>
    <property type="match status" value="1"/>
</dbReference>
<keyword evidence="5" id="KW-0256">Endoplasmic reticulum</keyword>
<reference evidence="12" key="1">
    <citation type="submission" date="2025-08" db="UniProtKB">
        <authorList>
            <consortium name="RefSeq"/>
        </authorList>
    </citation>
    <scope>IDENTIFICATION</scope>
</reference>
<evidence type="ECO:0000256" key="3">
    <source>
        <dbReference type="ARBA" id="ARBA00017951"/>
    </source>
</evidence>
<organism evidence="11 12">
    <name type="scientific">Acanthaster planci</name>
    <name type="common">Crown-of-thorns starfish</name>
    <dbReference type="NCBI Taxonomy" id="133434"/>
    <lineage>
        <taxon>Eukaryota</taxon>
        <taxon>Metazoa</taxon>
        <taxon>Echinodermata</taxon>
        <taxon>Eleutherozoa</taxon>
        <taxon>Asterozoa</taxon>
        <taxon>Asteroidea</taxon>
        <taxon>Valvatacea</taxon>
        <taxon>Valvatida</taxon>
        <taxon>Acanthasteridae</taxon>
        <taxon>Acanthaster</taxon>
    </lineage>
</organism>
<dbReference type="PANTHER" id="PTHR42650:SF1">
    <property type="entry name" value="GUIDED ENTRY OF TAIL-ANCHORED PROTEINS FACTOR 1"/>
    <property type="match status" value="1"/>
</dbReference>
<evidence type="ECO:0000256" key="4">
    <source>
        <dbReference type="ARBA" id="ARBA00022692"/>
    </source>
</evidence>
<dbReference type="Proteomes" id="UP000694845">
    <property type="component" value="Unplaced"/>
</dbReference>
<evidence type="ECO:0000256" key="1">
    <source>
        <dbReference type="ARBA" id="ARBA00004477"/>
    </source>
</evidence>
<feature type="transmembrane region" description="Helical" evidence="10">
    <location>
        <begin position="92"/>
        <end position="117"/>
    </location>
</feature>
<dbReference type="GO" id="GO:0005789">
    <property type="term" value="C:endoplasmic reticulum membrane"/>
    <property type="evidence" value="ECO:0007669"/>
    <property type="project" value="UniProtKB-SubCell"/>
</dbReference>
<dbReference type="GO" id="GO:0043529">
    <property type="term" value="C:GET complex"/>
    <property type="evidence" value="ECO:0007669"/>
    <property type="project" value="TreeGrafter"/>
</dbReference>
<dbReference type="KEGG" id="aplc:110974488"/>
<dbReference type="AlphaFoldDB" id="A0A8B7XPD6"/>
<comment type="similarity">
    <text evidence="2">Belongs to the WRB/GET1 family.</text>
</comment>
<keyword evidence="11" id="KW-1185">Reference proteome</keyword>
<keyword evidence="7 10" id="KW-0472">Membrane</keyword>
<dbReference type="GeneID" id="110974488"/>
<gene>
    <name evidence="12" type="primary">LOC110974488</name>
</gene>
<dbReference type="GO" id="GO:0043495">
    <property type="term" value="F:protein-membrane adaptor activity"/>
    <property type="evidence" value="ECO:0007669"/>
    <property type="project" value="TreeGrafter"/>
</dbReference>
<dbReference type="GO" id="GO:0071816">
    <property type="term" value="P:tail-anchored membrane protein insertion into ER membrane"/>
    <property type="evidence" value="ECO:0007669"/>
    <property type="project" value="InterPro"/>
</dbReference>
<dbReference type="OMA" id="CGMFTAF"/>
<proteinExistence type="inferred from homology"/>
<keyword evidence="6 10" id="KW-1133">Transmembrane helix</keyword>
<evidence type="ECO:0000256" key="6">
    <source>
        <dbReference type="ARBA" id="ARBA00022989"/>
    </source>
</evidence>
<evidence type="ECO:0000256" key="9">
    <source>
        <dbReference type="ARBA" id="ARBA00033006"/>
    </source>
</evidence>
<evidence type="ECO:0000256" key="8">
    <source>
        <dbReference type="ARBA" id="ARBA00032437"/>
    </source>
</evidence>
<evidence type="ECO:0000313" key="11">
    <source>
        <dbReference type="Proteomes" id="UP000694845"/>
    </source>
</evidence>
<protein>
    <recommendedName>
        <fullName evidence="3">Guided entry of tail-anchored proteins factor 1</fullName>
    </recommendedName>
    <alternativeName>
        <fullName evidence="8">Tail-anchored protein insertion receptor WRB</fullName>
    </alternativeName>
    <alternativeName>
        <fullName evidence="9">Tryptophan-rich basic protein</fullName>
    </alternativeName>
</protein>
<feature type="transmembrane region" description="Helical" evidence="10">
    <location>
        <begin position="129"/>
        <end position="155"/>
    </location>
</feature>
<dbReference type="RefSeq" id="XP_022081860.1">
    <property type="nucleotide sequence ID" value="XM_022226168.1"/>
</dbReference>
<accession>A0A8B7XPD6</accession>
<name>A0A8B7XPD6_ACAPL</name>
<evidence type="ECO:0000256" key="7">
    <source>
        <dbReference type="ARBA" id="ARBA00023136"/>
    </source>
</evidence>
<dbReference type="InterPro" id="IPR029012">
    <property type="entry name" value="Helix_hairpin_bin_sf"/>
</dbReference>
<evidence type="ECO:0000256" key="2">
    <source>
        <dbReference type="ARBA" id="ARBA00010799"/>
    </source>
</evidence>
<dbReference type="Pfam" id="PF04420">
    <property type="entry name" value="CHD5"/>
    <property type="match status" value="1"/>
</dbReference>
<evidence type="ECO:0000313" key="12">
    <source>
        <dbReference type="RefSeq" id="XP_022081860.1"/>
    </source>
</evidence>
<dbReference type="InterPro" id="IPR028945">
    <property type="entry name" value="Get1"/>
</dbReference>
<evidence type="ECO:0000256" key="10">
    <source>
        <dbReference type="SAM" id="Phobius"/>
    </source>
</evidence>
<keyword evidence="4 10" id="KW-0812">Transmembrane</keyword>
<comment type="subcellular location">
    <subcellularLocation>
        <location evidence="1">Endoplasmic reticulum membrane</location>
        <topology evidence="1">Multi-pass membrane protein</topology>
    </subcellularLocation>
</comment>
<feature type="transmembrane region" description="Helical" evidence="10">
    <location>
        <begin position="6"/>
        <end position="26"/>
    </location>
</feature>
<sequence length="178" mass="20726">MAASMIVVFFLVVILQLSGHFIPFVVKQVMKVLFQDSEMERSIKVQMKNLVEEQSKLHVKEEFPKFARIDRKINKLRDELKKIRQSKTAKSFTISWGLTIALNSLQTVCLVSLIWMYRYEPLLVLNEDWFWPLSWFIAFPSGVPGAIGITCWILICNNVLKRGQMMINAVWMPSKQET</sequence>
<dbReference type="OrthoDB" id="69461at2759"/>
<dbReference type="Gene3D" id="1.10.287.660">
    <property type="entry name" value="Helix hairpin bin"/>
    <property type="match status" value="1"/>
</dbReference>